<dbReference type="EMBL" id="CAMPGE010022290">
    <property type="protein sequence ID" value="CAI2380339.1"/>
    <property type="molecule type" value="Genomic_DNA"/>
</dbReference>
<dbReference type="Proteomes" id="UP001295684">
    <property type="component" value="Unassembled WGS sequence"/>
</dbReference>
<feature type="region of interest" description="Disordered" evidence="1">
    <location>
        <begin position="124"/>
        <end position="148"/>
    </location>
</feature>
<evidence type="ECO:0000256" key="1">
    <source>
        <dbReference type="SAM" id="MobiDB-lite"/>
    </source>
</evidence>
<sequence>MKEASKIPKMPFEQIRLTICKKSCEINELDTHEGCHVIMPKGLGRKRNSITDLNKTFEGKPPKLGIFRGSSVPLDYSKIILKNSKMKLFTEGDDDELSSCAPNLRIMIRNSEIISYYKKGSKLMGNDPEKTPEATPTFSLDSPHYWNR</sequence>
<keyword evidence="3" id="KW-1185">Reference proteome</keyword>
<evidence type="ECO:0000313" key="3">
    <source>
        <dbReference type="Proteomes" id="UP001295684"/>
    </source>
</evidence>
<name>A0AAD1XWS3_EUPCR</name>
<evidence type="ECO:0000313" key="2">
    <source>
        <dbReference type="EMBL" id="CAI2380339.1"/>
    </source>
</evidence>
<comment type="caution">
    <text evidence="2">The sequence shown here is derived from an EMBL/GenBank/DDBJ whole genome shotgun (WGS) entry which is preliminary data.</text>
</comment>
<proteinExistence type="predicted"/>
<organism evidence="2 3">
    <name type="scientific">Euplotes crassus</name>
    <dbReference type="NCBI Taxonomy" id="5936"/>
    <lineage>
        <taxon>Eukaryota</taxon>
        <taxon>Sar</taxon>
        <taxon>Alveolata</taxon>
        <taxon>Ciliophora</taxon>
        <taxon>Intramacronucleata</taxon>
        <taxon>Spirotrichea</taxon>
        <taxon>Hypotrichia</taxon>
        <taxon>Euplotida</taxon>
        <taxon>Euplotidae</taxon>
        <taxon>Moneuplotes</taxon>
    </lineage>
</organism>
<reference evidence="2" key="1">
    <citation type="submission" date="2023-07" db="EMBL/GenBank/DDBJ databases">
        <authorList>
            <consortium name="AG Swart"/>
            <person name="Singh M."/>
            <person name="Singh A."/>
            <person name="Seah K."/>
            <person name="Emmerich C."/>
        </authorList>
    </citation>
    <scope>NUCLEOTIDE SEQUENCE</scope>
    <source>
        <strain evidence="2">DP1</strain>
    </source>
</reference>
<dbReference type="AlphaFoldDB" id="A0AAD1XWS3"/>
<gene>
    <name evidence="2" type="ORF">ECRASSUSDP1_LOCUS21773</name>
</gene>
<accession>A0AAD1XWS3</accession>
<protein>
    <submittedName>
        <fullName evidence="2">Uncharacterized protein</fullName>
    </submittedName>
</protein>